<dbReference type="InterPro" id="IPR009003">
    <property type="entry name" value="Peptidase_S1_PA"/>
</dbReference>
<dbReference type="Pfam" id="PF13365">
    <property type="entry name" value="Trypsin_2"/>
    <property type="match status" value="1"/>
</dbReference>
<feature type="region of interest" description="Disordered" evidence="1">
    <location>
        <begin position="270"/>
        <end position="296"/>
    </location>
</feature>
<dbReference type="SUPFAM" id="SSF50494">
    <property type="entry name" value="Trypsin-like serine proteases"/>
    <property type="match status" value="1"/>
</dbReference>
<feature type="compositionally biased region" description="Pro residues" evidence="1">
    <location>
        <begin position="272"/>
        <end position="289"/>
    </location>
</feature>
<keyword evidence="3" id="KW-0378">Hydrolase</keyword>
<name>A0A419A7N1_9RHOB</name>
<dbReference type="Proteomes" id="UP000283587">
    <property type="component" value="Unassembled WGS sequence"/>
</dbReference>
<keyword evidence="3" id="KW-0645">Protease</keyword>
<organism evidence="3 4">
    <name type="scientific">Paracoccus siganidrum</name>
    <dbReference type="NCBI Taxonomy" id="1276757"/>
    <lineage>
        <taxon>Bacteria</taxon>
        <taxon>Pseudomonadati</taxon>
        <taxon>Pseudomonadota</taxon>
        <taxon>Alphaproteobacteria</taxon>
        <taxon>Rhodobacterales</taxon>
        <taxon>Paracoccaceae</taxon>
        <taxon>Paracoccus</taxon>
    </lineage>
</organism>
<feature type="chain" id="PRO_5019274654" evidence="2">
    <location>
        <begin position="21"/>
        <end position="503"/>
    </location>
</feature>
<sequence length="503" mass="53651">MRILLAFLSAAMTVSAPVYAYTVDEMWAEFDASKLAVEEKRFLQFGLALDGRYSALMDGAWGGRSQRALEAWARSAGLDPPIENWEVVLLALESANRVQADGWEQRYFEPMDISFAIPVGRIRQEPSTDAFLNYAHTTSSLRYSLHIGDLPQVIGIHTYALSSAIPGTAPYTLRREKVMITSVEQAGGTILYARSDLGRSGWSTVVLSAAKIDQSLVNAVSGSISKGWTPGIELPQSGKITEGFTSMAAILAEAERDPPNEYAMRERMVAPPTAPAPQQPAAAPEPPMKSMPNEQELQGSGTAFFVSDQGHLLTNAHVVENCETLKIDGRTVILLATDDSFDLALIRDVPQESGAVAQFAARPAPLNADITVAGYPLAGLLSGLNITRGSVSSLKGMAGDAIRMQISAPVQPGNSGGPAVDAAGRVVGVVVSKLDAKFVADVTGDIPQNVNFAVRGEIAKLFMFQNGVEPVLATDEAPTLDPVTLGRNLEAFTKLVECYAVSG</sequence>
<comment type="caution">
    <text evidence="3">The sequence shown here is derived from an EMBL/GenBank/DDBJ whole genome shotgun (WGS) entry which is preliminary data.</text>
</comment>
<evidence type="ECO:0000256" key="2">
    <source>
        <dbReference type="SAM" id="SignalP"/>
    </source>
</evidence>
<dbReference type="PANTHER" id="PTHR43019:SF23">
    <property type="entry name" value="PROTEASE DO-LIKE 5, CHLOROPLASTIC"/>
    <property type="match status" value="1"/>
</dbReference>
<dbReference type="InterPro" id="IPR043504">
    <property type="entry name" value="Peptidase_S1_PA_chymotrypsin"/>
</dbReference>
<dbReference type="EMBL" id="QZEW01000029">
    <property type="protein sequence ID" value="RJL17983.1"/>
    <property type="molecule type" value="Genomic_DNA"/>
</dbReference>
<keyword evidence="4" id="KW-1185">Reference proteome</keyword>
<protein>
    <submittedName>
        <fullName evidence="3">Serine protease</fullName>
    </submittedName>
</protein>
<keyword evidence="2" id="KW-0732">Signal</keyword>
<dbReference type="RefSeq" id="WP_119897727.1">
    <property type="nucleotide sequence ID" value="NZ_QNRC01000001.1"/>
</dbReference>
<reference evidence="4" key="1">
    <citation type="submission" date="2018-09" db="EMBL/GenBank/DDBJ databases">
        <title>Paracoccus onubensis nov. sp. a moderate halophilic bacterium isolated from Gruta de las Maravillas (Aracena, Spain).</title>
        <authorList>
            <person name="Jurado V."/>
            <person name="Gutierrez-Patricio S."/>
            <person name="Gonzalez-Pimentel J.L."/>
            <person name="Miller A.Z."/>
            <person name="Laiz L."/>
            <person name="Saiz-Jimenez C."/>
        </authorList>
    </citation>
    <scope>NUCLEOTIDE SEQUENCE [LARGE SCALE GENOMIC DNA]</scope>
    <source>
        <strain evidence="4">DSM 26381</strain>
    </source>
</reference>
<gene>
    <name evidence="3" type="ORF">D3P05_08390</name>
</gene>
<proteinExistence type="predicted"/>
<evidence type="ECO:0000313" key="4">
    <source>
        <dbReference type="Proteomes" id="UP000283587"/>
    </source>
</evidence>
<feature type="signal peptide" evidence="2">
    <location>
        <begin position="1"/>
        <end position="20"/>
    </location>
</feature>
<dbReference type="Gene3D" id="2.40.10.10">
    <property type="entry name" value="Trypsin-like serine proteases"/>
    <property type="match status" value="2"/>
</dbReference>
<dbReference type="GO" id="GO:0006508">
    <property type="term" value="P:proteolysis"/>
    <property type="evidence" value="ECO:0007669"/>
    <property type="project" value="UniProtKB-KW"/>
</dbReference>
<dbReference type="OrthoDB" id="1522627at2"/>
<evidence type="ECO:0000256" key="1">
    <source>
        <dbReference type="SAM" id="MobiDB-lite"/>
    </source>
</evidence>
<evidence type="ECO:0000313" key="3">
    <source>
        <dbReference type="EMBL" id="RJL17983.1"/>
    </source>
</evidence>
<dbReference type="PANTHER" id="PTHR43019">
    <property type="entry name" value="SERINE ENDOPROTEASE DEGS"/>
    <property type="match status" value="1"/>
</dbReference>
<dbReference type="GO" id="GO:0008233">
    <property type="term" value="F:peptidase activity"/>
    <property type="evidence" value="ECO:0007669"/>
    <property type="project" value="UniProtKB-KW"/>
</dbReference>
<accession>A0A419A7N1</accession>
<dbReference type="AlphaFoldDB" id="A0A419A7N1"/>